<dbReference type="RefSeq" id="WP_047188174.1">
    <property type="nucleotide sequence ID" value="NZ_LCYG01000016.1"/>
</dbReference>
<dbReference type="InterPro" id="IPR026044">
    <property type="entry name" value="MltA"/>
</dbReference>
<evidence type="ECO:0000256" key="1">
    <source>
        <dbReference type="ARBA" id="ARBA00001420"/>
    </source>
</evidence>
<evidence type="ECO:0000313" key="7">
    <source>
        <dbReference type="EMBL" id="KLK94133.1"/>
    </source>
</evidence>
<dbReference type="GO" id="GO:0019867">
    <property type="term" value="C:outer membrane"/>
    <property type="evidence" value="ECO:0007669"/>
    <property type="project" value="InterPro"/>
</dbReference>
<evidence type="ECO:0000313" key="8">
    <source>
        <dbReference type="Proteomes" id="UP000035489"/>
    </source>
</evidence>
<reference evidence="7 8" key="1">
    <citation type="submission" date="2015-05" db="EMBL/GenBank/DDBJ databases">
        <title>Draft genome sequence of Microvirga vignae strain BR3299, a novel nitrogen fixing bacteria isolated from Brazil semi-aired region.</title>
        <authorList>
            <person name="Zilli J.E."/>
            <person name="Passos S.R."/>
            <person name="Leite J."/>
            <person name="Baldani J.I."/>
            <person name="Xavier G.R."/>
            <person name="Rumjaneck N.G."/>
            <person name="Simoes-Araujo J.L."/>
        </authorList>
    </citation>
    <scope>NUCLEOTIDE SEQUENCE [LARGE SCALE GENOMIC DNA]</scope>
    <source>
        <strain evidence="7 8">BR3299</strain>
    </source>
</reference>
<evidence type="ECO:0000256" key="3">
    <source>
        <dbReference type="ARBA" id="ARBA00023239"/>
    </source>
</evidence>
<dbReference type="PANTHER" id="PTHR30124">
    <property type="entry name" value="MEMBRANE-BOUND LYTIC MUREIN TRANSGLYCOSYLASE A"/>
    <property type="match status" value="1"/>
</dbReference>
<dbReference type="Gene3D" id="2.40.40.10">
    <property type="entry name" value="RlpA-like domain"/>
    <property type="match status" value="1"/>
</dbReference>
<organism evidence="7 8">
    <name type="scientific">Microvirga vignae</name>
    <dbReference type="NCBI Taxonomy" id="1225564"/>
    <lineage>
        <taxon>Bacteria</taxon>
        <taxon>Pseudomonadati</taxon>
        <taxon>Pseudomonadota</taxon>
        <taxon>Alphaproteobacteria</taxon>
        <taxon>Hyphomicrobiales</taxon>
        <taxon>Methylobacteriaceae</taxon>
        <taxon>Microvirga</taxon>
    </lineage>
</organism>
<feature type="domain" description="Lytic transglycosylase MltA" evidence="6">
    <location>
        <begin position="110"/>
        <end position="267"/>
    </location>
</feature>
<dbReference type="SMART" id="SM00925">
    <property type="entry name" value="MltA"/>
    <property type="match status" value="1"/>
</dbReference>
<dbReference type="InterPro" id="IPR005300">
    <property type="entry name" value="MltA_B"/>
</dbReference>
<keyword evidence="4" id="KW-0961">Cell wall biogenesis/degradation</keyword>
<dbReference type="CDD" id="cd14668">
    <property type="entry name" value="mlta_B"/>
    <property type="match status" value="1"/>
</dbReference>
<dbReference type="GO" id="GO:0004553">
    <property type="term" value="F:hydrolase activity, hydrolyzing O-glycosyl compounds"/>
    <property type="evidence" value="ECO:0007669"/>
    <property type="project" value="InterPro"/>
</dbReference>
<proteinExistence type="predicted"/>
<evidence type="ECO:0000256" key="2">
    <source>
        <dbReference type="ARBA" id="ARBA00012587"/>
    </source>
</evidence>
<keyword evidence="8" id="KW-1185">Reference proteome</keyword>
<dbReference type="InterPro" id="IPR010611">
    <property type="entry name" value="3D_dom"/>
</dbReference>
<dbReference type="STRING" id="1225564.AA309_05005"/>
<dbReference type="GO" id="GO:0071555">
    <property type="term" value="P:cell wall organization"/>
    <property type="evidence" value="ECO:0007669"/>
    <property type="project" value="UniProtKB-KW"/>
</dbReference>
<accession>A0A0H1RG04</accession>
<dbReference type="Gene3D" id="2.40.240.50">
    <property type="entry name" value="Barwin-like endoglucanases"/>
    <property type="match status" value="1"/>
</dbReference>
<dbReference type="EMBL" id="LCYG01000016">
    <property type="protein sequence ID" value="KLK94133.1"/>
    <property type="molecule type" value="Genomic_DNA"/>
</dbReference>
<sequence length="372" mass="41108">MPETEAASRLAAQARLEALSFKDLDAWANDDHAAAFKAFLRSCRALDASAAELRPAQAPERHLVAVCREALKNENLSRPEARRFFETHFQPFAVIPHSGNGFLTGYYEPEFQGSRTPDSRFKVPLLVRPDDLVTIAPGETLPGIDKGLQAARRTAKGYEPYPDRAAIEDGALGSLAKPVVYLREPAEAFIIHVQGSSRIRLTDGWVMRVAYAGRNGRPYTSIGRVLVQRGEMDLETMTLEKLMGWLMSNPGPAKELMRQNQSYIFFREADELAPEDGPIGGAGFPLVPGRSLAVDRSLWAYGLPFWLEGELPFTLERSEPLRRLMIAQDTGSAIVGPARGDFFFGSGEEAGTRAGLLRHTTRFVVLRPKAQP</sequence>
<keyword evidence="3" id="KW-0456">Lyase</keyword>
<dbReference type="GO" id="GO:0009253">
    <property type="term" value="P:peptidoglycan catabolic process"/>
    <property type="evidence" value="ECO:0007669"/>
    <property type="project" value="TreeGrafter"/>
</dbReference>
<evidence type="ECO:0000259" key="6">
    <source>
        <dbReference type="SMART" id="SM00925"/>
    </source>
</evidence>
<name>A0A0H1RG04_9HYPH</name>
<gene>
    <name evidence="7" type="ORF">AA309_05005</name>
</gene>
<dbReference type="GO" id="GO:0009254">
    <property type="term" value="P:peptidoglycan turnover"/>
    <property type="evidence" value="ECO:0007669"/>
    <property type="project" value="InterPro"/>
</dbReference>
<dbReference type="PATRIC" id="fig|1225564.3.peg.1456"/>
<dbReference type="SUPFAM" id="SSF50685">
    <property type="entry name" value="Barwin-like endoglucanases"/>
    <property type="match status" value="1"/>
</dbReference>
<evidence type="ECO:0000256" key="4">
    <source>
        <dbReference type="ARBA" id="ARBA00023316"/>
    </source>
</evidence>
<dbReference type="GO" id="GO:0008933">
    <property type="term" value="F:peptidoglycan lytic transglycosylase activity"/>
    <property type="evidence" value="ECO:0007669"/>
    <property type="project" value="TreeGrafter"/>
</dbReference>
<evidence type="ECO:0000256" key="5">
    <source>
        <dbReference type="ARBA" id="ARBA00030918"/>
    </source>
</evidence>
<dbReference type="EC" id="4.2.2.n1" evidence="2"/>
<comment type="caution">
    <text evidence="7">The sequence shown here is derived from an EMBL/GenBank/DDBJ whole genome shotgun (WGS) entry which is preliminary data.</text>
</comment>
<comment type="catalytic activity">
    <reaction evidence="1">
        <text>Exolytic cleavage of the (1-&gt;4)-beta-glycosidic linkage between N-acetylmuramic acid (MurNAc) and N-acetylglucosamine (GlcNAc) residues in peptidoglycan, from either the reducing or the non-reducing ends of the peptidoglycan chains, with concomitant formation of a 1,6-anhydrobond in the MurNAc residue.</text>
        <dbReference type="EC" id="4.2.2.n1"/>
    </reaction>
</comment>
<dbReference type="InterPro" id="IPR036908">
    <property type="entry name" value="RlpA-like_sf"/>
</dbReference>
<dbReference type="PIRSF" id="PIRSF019422">
    <property type="entry name" value="MltA"/>
    <property type="match status" value="1"/>
</dbReference>
<dbReference type="AlphaFoldDB" id="A0A0H1RG04"/>
<dbReference type="Pfam" id="PF06725">
    <property type="entry name" value="3D"/>
    <property type="match status" value="1"/>
</dbReference>
<dbReference type="CDD" id="cd14485">
    <property type="entry name" value="mltA_like_LT_A"/>
    <property type="match status" value="1"/>
</dbReference>
<dbReference type="Pfam" id="PF03562">
    <property type="entry name" value="MltA"/>
    <property type="match status" value="1"/>
</dbReference>
<dbReference type="Proteomes" id="UP000035489">
    <property type="component" value="Unassembled WGS sequence"/>
</dbReference>
<protein>
    <recommendedName>
        <fullName evidence="2">peptidoglycan lytic exotransglycosylase</fullName>
        <ecNumber evidence="2">4.2.2.n1</ecNumber>
    </recommendedName>
    <alternativeName>
        <fullName evidence="5">Murein hydrolase A</fullName>
    </alternativeName>
</protein>
<dbReference type="PANTHER" id="PTHR30124:SF0">
    <property type="entry name" value="MEMBRANE-BOUND LYTIC MUREIN TRANSGLYCOSYLASE A"/>
    <property type="match status" value="1"/>
</dbReference>